<keyword evidence="2" id="KW-1185">Reference proteome</keyword>
<dbReference type="Proteomes" id="UP000422764">
    <property type="component" value="Chromosome"/>
</dbReference>
<dbReference type="InterPro" id="IPR012675">
    <property type="entry name" value="Beta-grasp_dom_sf"/>
</dbReference>
<evidence type="ECO:0000313" key="1">
    <source>
        <dbReference type="EMBL" id="QGU94469.1"/>
    </source>
</evidence>
<dbReference type="CDD" id="cd17040">
    <property type="entry name" value="Ubl_MoaD_like"/>
    <property type="match status" value="1"/>
</dbReference>
<dbReference type="Pfam" id="PF02597">
    <property type="entry name" value="ThiS"/>
    <property type="match status" value="1"/>
</dbReference>
<sequence>MRVELRLFTSLRSGRKNRYTLEVDDAATPVALAQQLGINLNEVNIVLVNGISSHMLCKLQEGDIVSFFPIIGGG</sequence>
<name>A0A6I6ELC1_9CLOT</name>
<dbReference type="SUPFAM" id="SSF54285">
    <property type="entry name" value="MoaD/ThiS"/>
    <property type="match status" value="1"/>
</dbReference>
<protein>
    <submittedName>
        <fullName evidence="1">MoaD/ThiS family protein</fullName>
    </submittedName>
</protein>
<accession>A0A6I6ELC1</accession>
<dbReference type="Gene3D" id="3.10.20.30">
    <property type="match status" value="1"/>
</dbReference>
<evidence type="ECO:0000313" key="2">
    <source>
        <dbReference type="Proteomes" id="UP000422764"/>
    </source>
</evidence>
<dbReference type="InterPro" id="IPR003749">
    <property type="entry name" value="ThiS/MoaD-like"/>
</dbReference>
<gene>
    <name evidence="1" type="ORF">GOM49_04555</name>
</gene>
<dbReference type="EMBL" id="CP046522">
    <property type="protein sequence ID" value="QGU94469.1"/>
    <property type="molecule type" value="Genomic_DNA"/>
</dbReference>
<reference evidence="1 2" key="1">
    <citation type="submission" date="2019-12" db="EMBL/GenBank/DDBJ databases">
        <title>Genome sequenceing of Clostridium bovifaecis.</title>
        <authorList>
            <person name="Yao Y."/>
        </authorList>
    </citation>
    <scope>NUCLEOTIDE SEQUENCE [LARGE SCALE GENOMIC DNA]</scope>
    <source>
        <strain evidence="1 2">BXX</strain>
    </source>
</reference>
<dbReference type="AlphaFoldDB" id="A0A6I6ELC1"/>
<organism evidence="1 2">
    <name type="scientific">Clostridium bovifaecis</name>
    <dbReference type="NCBI Taxonomy" id="2184719"/>
    <lineage>
        <taxon>Bacteria</taxon>
        <taxon>Bacillati</taxon>
        <taxon>Bacillota</taxon>
        <taxon>Clostridia</taxon>
        <taxon>Eubacteriales</taxon>
        <taxon>Clostridiaceae</taxon>
        <taxon>Clostridium</taxon>
    </lineage>
</organism>
<proteinExistence type="predicted"/>
<dbReference type="InterPro" id="IPR016155">
    <property type="entry name" value="Mopterin_synth/thiamin_S_b"/>
</dbReference>